<evidence type="ECO:0000259" key="6">
    <source>
        <dbReference type="Pfam" id="PF23598"/>
    </source>
</evidence>
<name>A0ABD1N582_9FABA</name>
<dbReference type="SUPFAM" id="SSF52058">
    <property type="entry name" value="L domain-like"/>
    <property type="match status" value="1"/>
</dbReference>
<accession>A0ABD1N582</accession>
<feature type="domain" description="Disease resistance protein At4g27190-like leucine-rich repeats" evidence="5">
    <location>
        <begin position="753"/>
        <end position="850"/>
    </location>
</feature>
<dbReference type="Pfam" id="PF23247">
    <property type="entry name" value="LRR_RPS2"/>
    <property type="match status" value="1"/>
</dbReference>
<evidence type="ECO:0000256" key="2">
    <source>
        <dbReference type="ARBA" id="ARBA00022741"/>
    </source>
</evidence>
<dbReference type="PANTHER" id="PTHR33463:SF179">
    <property type="entry name" value="NB-ARC DOMAIN-CONTAINING PROTEIN"/>
    <property type="match status" value="1"/>
</dbReference>
<keyword evidence="8" id="KW-1185">Reference proteome</keyword>
<protein>
    <submittedName>
        <fullName evidence="7">Uncharacterized protein</fullName>
    </submittedName>
</protein>
<organism evidence="7 8">
    <name type="scientific">Flemingia macrophylla</name>
    <dbReference type="NCBI Taxonomy" id="520843"/>
    <lineage>
        <taxon>Eukaryota</taxon>
        <taxon>Viridiplantae</taxon>
        <taxon>Streptophyta</taxon>
        <taxon>Embryophyta</taxon>
        <taxon>Tracheophyta</taxon>
        <taxon>Spermatophyta</taxon>
        <taxon>Magnoliopsida</taxon>
        <taxon>eudicotyledons</taxon>
        <taxon>Gunneridae</taxon>
        <taxon>Pentapetalae</taxon>
        <taxon>rosids</taxon>
        <taxon>fabids</taxon>
        <taxon>Fabales</taxon>
        <taxon>Fabaceae</taxon>
        <taxon>Papilionoideae</taxon>
        <taxon>50 kb inversion clade</taxon>
        <taxon>NPAAA clade</taxon>
        <taxon>indigoferoid/millettioid clade</taxon>
        <taxon>Phaseoleae</taxon>
        <taxon>Flemingia</taxon>
    </lineage>
</organism>
<dbReference type="InterPro" id="IPR042197">
    <property type="entry name" value="Apaf_helical"/>
</dbReference>
<evidence type="ECO:0000256" key="4">
    <source>
        <dbReference type="SAM" id="MobiDB-lite"/>
    </source>
</evidence>
<dbReference type="InterPro" id="IPR055414">
    <property type="entry name" value="LRR_R13L4/SHOC2-like"/>
</dbReference>
<dbReference type="InterPro" id="IPR057135">
    <property type="entry name" value="At4g27190-like_LRR"/>
</dbReference>
<proteinExistence type="predicted"/>
<dbReference type="InterPro" id="IPR027417">
    <property type="entry name" value="P-loop_NTPase"/>
</dbReference>
<gene>
    <name evidence="7" type="ORF">Fmac_004484</name>
</gene>
<keyword evidence="2" id="KW-0547">Nucleotide-binding</keyword>
<evidence type="ECO:0000313" key="7">
    <source>
        <dbReference type="EMBL" id="KAL2343199.1"/>
    </source>
</evidence>
<dbReference type="PANTHER" id="PTHR33463">
    <property type="entry name" value="NB-ARC DOMAIN-CONTAINING PROTEIN-RELATED"/>
    <property type="match status" value="1"/>
</dbReference>
<feature type="region of interest" description="Disordered" evidence="4">
    <location>
        <begin position="1007"/>
        <end position="1028"/>
    </location>
</feature>
<dbReference type="Gene3D" id="1.10.8.430">
    <property type="entry name" value="Helical domain of apoptotic protease-activating factors"/>
    <property type="match status" value="1"/>
</dbReference>
<evidence type="ECO:0000256" key="1">
    <source>
        <dbReference type="ARBA" id="ARBA00022737"/>
    </source>
</evidence>
<dbReference type="EMBL" id="JBGMDY010000002">
    <property type="protein sequence ID" value="KAL2343199.1"/>
    <property type="molecule type" value="Genomic_DNA"/>
</dbReference>
<dbReference type="SUPFAM" id="SSF52540">
    <property type="entry name" value="P-loop containing nucleoside triphosphate hydrolases"/>
    <property type="match status" value="1"/>
</dbReference>
<dbReference type="GO" id="GO:0006952">
    <property type="term" value="P:defense response"/>
    <property type="evidence" value="ECO:0007669"/>
    <property type="project" value="UniProtKB-KW"/>
</dbReference>
<dbReference type="InterPro" id="IPR032675">
    <property type="entry name" value="LRR_dom_sf"/>
</dbReference>
<dbReference type="Pfam" id="PF23598">
    <property type="entry name" value="LRR_14"/>
    <property type="match status" value="1"/>
</dbReference>
<evidence type="ECO:0000259" key="5">
    <source>
        <dbReference type="Pfam" id="PF23247"/>
    </source>
</evidence>
<evidence type="ECO:0000313" key="8">
    <source>
        <dbReference type="Proteomes" id="UP001603857"/>
    </source>
</evidence>
<dbReference type="Proteomes" id="UP001603857">
    <property type="component" value="Unassembled WGS sequence"/>
</dbReference>
<dbReference type="Gene3D" id="3.80.10.10">
    <property type="entry name" value="Ribonuclease Inhibitor"/>
    <property type="match status" value="2"/>
</dbReference>
<keyword evidence="1" id="KW-0677">Repeat</keyword>
<sequence>MDSYLSKAHGSLKGEIQETLSEKYELSYKELLRLTRIRDFIRILLTYPIKLEEVCILQSWISSFSEWKTHLLSTDVDTAMDIEKPWCALTEKVLGCMKGFIPMNIISKIERGKKSIFNQYAIPEGILYMTFDLAVSQLIQTLFSGDYSTCCVRLLTTNLPEKRCVVDKIVAALAEKVNMFGIDKDFLRALWINASTYESDAEVRVQEEINTIMAPGFSVTSNRHLVIVVDADSNKKLDLQKVCFPTGVVVLITIEPSTQEEIDDDYRVSCTMDFNIRTQDHLLPWEVFCSYVGNTIVHSSMTIKNIAVQIVKECHGHLFAIVLVANYLKNVKFVKQWEVALDKLNSMNPFYDYQGSDQIGICRVMVNAFVNIIWEDIDDTEKCFLEGSFFAHNTKIAVQNEILVPNRVNISDANKWQVEHNIIELLDRFVLLEKENEYFYLPIETYDIIKSLHTSSPSIIRHGTLILIEAPYIGRWHNLVRIELMDNKICELPESPNCPKLKVLLLQGNVELLDIPDSFFNHMPLLQHLDLSYTSIMNWPISFSKLIQLQKFYLRGCDLFMELPPEIGYLKNLEELDVNGTLITHMPKEVGNLINLQSLSLDFDRYHYGNKEEQISNSIIPPSVIPNLVELNYLSINVDPDDERWNENINYVLVEIFRLKKLRTVSIYVPNVELLKMIPSTGSFNFKLIVGHHTRRFISRVTPELDKIFKHCDRSIKFVNGVNVPNEVKMNLRRFKALYLDRYMTIKSLSDFELRNLSGIQVCILAECNEMETIVDGSYLHEYERQALPNLNVLSVFYMKNLRSICEGPNPPFYLLKSIALHTCPMITTVFTFNSLKTLYVLEEIIIEDCPKVTTLISHDSPEQTLMFSLPNLRRMSLLYLPKLVNIFNGFSVEHWIQEMVFYYCPKLQSLTKCELSSKSLKNIKGESMWWEALKWNVTDWGDAGRPKYFDDIFLPISEEVSTMTHEETQLSTSFKEKFLPMIEVVSTITHKETQLSTFFKEKLERKRKRERTVPRPPSPRSAGTEYEIRVQRPSILSRASLVNHSKIFQKKSLSSLRK</sequence>
<feature type="domain" description="Disease resistance R13L4/SHOC-2-like LRR" evidence="6">
    <location>
        <begin position="485"/>
        <end position="673"/>
    </location>
</feature>
<comment type="caution">
    <text evidence="7">The sequence shown here is derived from an EMBL/GenBank/DDBJ whole genome shotgun (WGS) entry which is preliminary data.</text>
</comment>
<evidence type="ECO:0000256" key="3">
    <source>
        <dbReference type="ARBA" id="ARBA00022821"/>
    </source>
</evidence>
<dbReference type="InterPro" id="IPR050905">
    <property type="entry name" value="Plant_NBS-LRR"/>
</dbReference>
<keyword evidence="3" id="KW-0611">Plant defense</keyword>
<reference evidence="7 8" key="1">
    <citation type="submission" date="2024-08" db="EMBL/GenBank/DDBJ databases">
        <title>Insights into the chromosomal genome structure of Flemingia macrophylla.</title>
        <authorList>
            <person name="Ding Y."/>
            <person name="Zhao Y."/>
            <person name="Bi W."/>
            <person name="Wu M."/>
            <person name="Zhao G."/>
            <person name="Gong Y."/>
            <person name="Li W."/>
            <person name="Zhang P."/>
        </authorList>
    </citation>
    <scope>NUCLEOTIDE SEQUENCE [LARGE SCALE GENOMIC DNA]</scope>
    <source>
        <strain evidence="7">DYQJB</strain>
        <tissue evidence="7">Leaf</tissue>
    </source>
</reference>
<dbReference type="GO" id="GO:0005524">
    <property type="term" value="F:ATP binding"/>
    <property type="evidence" value="ECO:0007669"/>
    <property type="project" value="UniProtKB-KW"/>
</dbReference>
<dbReference type="AlphaFoldDB" id="A0ABD1N582"/>